<dbReference type="EMBL" id="NOXV01000113">
    <property type="protein sequence ID" value="OYQ46505.1"/>
    <property type="molecule type" value="Genomic_DNA"/>
</dbReference>
<dbReference type="SUPFAM" id="SSF53474">
    <property type="entry name" value="alpha/beta-Hydrolases"/>
    <property type="match status" value="1"/>
</dbReference>
<evidence type="ECO:0000313" key="2">
    <source>
        <dbReference type="EMBL" id="OYQ46505.1"/>
    </source>
</evidence>
<dbReference type="Pfam" id="PF20434">
    <property type="entry name" value="BD-FAE"/>
    <property type="match status" value="1"/>
</dbReference>
<dbReference type="InterPro" id="IPR029058">
    <property type="entry name" value="AB_hydrolase_fold"/>
</dbReference>
<protein>
    <recommendedName>
        <fullName evidence="1">BD-FAE-like domain-containing protein</fullName>
    </recommendedName>
</protein>
<evidence type="ECO:0000313" key="3">
    <source>
        <dbReference type="Proteomes" id="UP000216605"/>
    </source>
</evidence>
<dbReference type="Proteomes" id="UP000216605">
    <property type="component" value="Unassembled WGS sequence"/>
</dbReference>
<comment type="caution">
    <text evidence="2">The sequence shown here is derived from an EMBL/GenBank/DDBJ whole genome shotgun (WGS) entry which is preliminary data.</text>
</comment>
<evidence type="ECO:0000259" key="1">
    <source>
        <dbReference type="Pfam" id="PF20434"/>
    </source>
</evidence>
<name>A0A256A042_9FLAO</name>
<dbReference type="Gene3D" id="3.40.50.1820">
    <property type="entry name" value="alpha/beta hydrolase"/>
    <property type="match status" value="1"/>
</dbReference>
<gene>
    <name evidence="2" type="ORF">CHU92_01375</name>
</gene>
<organism evidence="2 3">
    <name type="scientific">Flavobacterium cyanobacteriorum</name>
    <dbReference type="NCBI Taxonomy" id="2022802"/>
    <lineage>
        <taxon>Bacteria</taxon>
        <taxon>Pseudomonadati</taxon>
        <taxon>Bacteroidota</taxon>
        <taxon>Flavobacteriia</taxon>
        <taxon>Flavobacteriales</taxon>
        <taxon>Flavobacteriaceae</taxon>
        <taxon>Flavobacterium</taxon>
    </lineage>
</organism>
<feature type="domain" description="BD-FAE-like" evidence="1">
    <location>
        <begin position="5"/>
        <end position="93"/>
    </location>
</feature>
<dbReference type="AlphaFoldDB" id="A0A256A042"/>
<proteinExistence type="predicted"/>
<accession>A0A256A042</accession>
<reference evidence="2 3" key="1">
    <citation type="submission" date="2017-07" db="EMBL/GenBank/DDBJ databases">
        <title>Flavobacterium cyanobacteriorum sp. nov., isolated from cyanobacterial aggregates in a eutrophic lake.</title>
        <authorList>
            <person name="Cai H."/>
        </authorList>
    </citation>
    <scope>NUCLEOTIDE SEQUENCE [LARGE SCALE GENOMIC DNA]</scope>
    <source>
        <strain evidence="2 3">TH021</strain>
    </source>
</reference>
<keyword evidence="3" id="KW-1185">Reference proteome</keyword>
<dbReference type="InterPro" id="IPR049492">
    <property type="entry name" value="BD-FAE-like_dom"/>
</dbReference>
<sequence>MLYSYKYDNSNNVRAVCSIVGPTDFTDPYYTSHPYYNLAALYLLGNITNQPEAVTAVSPAQHITAQSPATILFYGGQDPLVPVSQANRLKAALDQSGIYNEYYLYEDGGHGNWNPQVMADFQAKLINFFRQRF</sequence>
<dbReference type="OrthoDB" id="9777975at2"/>